<evidence type="ECO:0000313" key="5">
    <source>
        <dbReference type="Proteomes" id="UP000289200"/>
    </source>
</evidence>
<dbReference type="OrthoDB" id="7375033at2"/>
<evidence type="ECO:0000256" key="2">
    <source>
        <dbReference type="SAM" id="SignalP"/>
    </source>
</evidence>
<dbReference type="InterPro" id="IPR042100">
    <property type="entry name" value="Bug_dom1"/>
</dbReference>
<dbReference type="EMBL" id="UWOC01000012">
    <property type="protein sequence ID" value="VCU07142.1"/>
    <property type="molecule type" value="Genomic_DNA"/>
</dbReference>
<dbReference type="PANTHER" id="PTHR42928">
    <property type="entry name" value="TRICARBOXYLATE-BINDING PROTEIN"/>
    <property type="match status" value="1"/>
</dbReference>
<keyword evidence="5" id="KW-1185">Reference proteome</keyword>
<dbReference type="Proteomes" id="UP000438991">
    <property type="component" value="Unassembled WGS sequence"/>
</dbReference>
<dbReference type="SUPFAM" id="SSF53850">
    <property type="entry name" value="Periplasmic binding protein-like II"/>
    <property type="match status" value="1"/>
</dbReference>
<reference evidence="3 6" key="3">
    <citation type="submission" date="2019-11" db="EMBL/GenBank/DDBJ databases">
        <title>Whole-genome sequence of Rhodoplanes serenus DSM 18633, type strain.</title>
        <authorList>
            <person name="Kyndt J.A."/>
            <person name="Meyer T.E."/>
        </authorList>
    </citation>
    <scope>NUCLEOTIDE SEQUENCE [LARGE SCALE GENOMIC DNA]</scope>
    <source>
        <strain evidence="3 6">DSM 18633</strain>
    </source>
</reference>
<dbReference type="RefSeq" id="WP_111384759.1">
    <property type="nucleotide sequence ID" value="NZ_NPEW01000056.1"/>
</dbReference>
<dbReference type="InterPro" id="IPR005064">
    <property type="entry name" value="BUG"/>
</dbReference>
<dbReference type="AlphaFoldDB" id="A0A327KAB8"/>
<dbReference type="EMBL" id="WNKV01000002">
    <property type="protein sequence ID" value="MTW15273.1"/>
    <property type="molecule type" value="Genomic_DNA"/>
</dbReference>
<comment type="similarity">
    <text evidence="1">Belongs to the UPF0065 (bug) family.</text>
</comment>
<dbReference type="PIRSF" id="PIRSF017082">
    <property type="entry name" value="YflP"/>
    <property type="match status" value="1"/>
</dbReference>
<feature type="chain" id="PRO_5041070306" evidence="2">
    <location>
        <begin position="25"/>
        <end position="324"/>
    </location>
</feature>
<protein>
    <submittedName>
        <fullName evidence="3">Tripartite tricarboxylate transporter substrate binding protein</fullName>
    </submittedName>
</protein>
<evidence type="ECO:0000313" key="4">
    <source>
        <dbReference type="EMBL" id="VCU07142.1"/>
    </source>
</evidence>
<dbReference type="Gene3D" id="3.40.190.10">
    <property type="entry name" value="Periplasmic binding protein-like II"/>
    <property type="match status" value="1"/>
</dbReference>
<feature type="signal peptide" evidence="2">
    <location>
        <begin position="1"/>
        <end position="24"/>
    </location>
</feature>
<evidence type="ECO:0000256" key="1">
    <source>
        <dbReference type="ARBA" id="ARBA00006987"/>
    </source>
</evidence>
<name>A0A327KAB8_9BRAD</name>
<dbReference type="Proteomes" id="UP000289200">
    <property type="component" value="Unassembled WGS sequence"/>
</dbReference>
<evidence type="ECO:0000313" key="3">
    <source>
        <dbReference type="EMBL" id="MTW15273.1"/>
    </source>
</evidence>
<dbReference type="Gene3D" id="3.40.190.150">
    <property type="entry name" value="Bordetella uptake gene, domain 1"/>
    <property type="match status" value="1"/>
</dbReference>
<sequence>MRRPLRFLAAAALCLAGALGSATAGDYPGGPIKIIVPFAAGASNDAMARLVGRELTKAWGHENVVENITGAGGNVGASLAAKAAPDGRTLIVGSIGTHAVNQSLYAKMPYDPIRDFVPITLVAEVGLLVVVHPSLPVKTIPELVAYAKAHPGEINFASGGIGASQHLAAELFMHMTGVKMTHVAYRGSAGSLADLLGGRVQLMFADMPLVLEHVQTGKLRAIGFAGETRSAAAPDVRTVAEQGLPGYRASAWYGLFAPAGTPADVTAKLNRAVTDSLRSAEVKTFMARLGAEPKPMTMEEFARFQRSESDKWGGLIRVIGMRID</sequence>
<gene>
    <name evidence="3" type="ORF">GJ689_03515</name>
    <name evidence="4" type="ORF">RHODGE_RHODGE_00247</name>
</gene>
<accession>A0A327KAB8</accession>
<proteinExistence type="inferred from homology"/>
<reference evidence="4" key="2">
    <citation type="submission" date="2018-10" db="EMBL/GenBank/DDBJ databases">
        <authorList>
            <person name="Peiro R."/>
            <person name="Begona"/>
            <person name="Cbmso G."/>
            <person name="Lopez M."/>
            <person name="Gonzalez S."/>
            <person name="Sacristan E."/>
            <person name="Castillo E."/>
        </authorList>
    </citation>
    <scope>NUCLEOTIDE SEQUENCE</scope>
    <source>
        <strain evidence="4">Rhod_genome</strain>
    </source>
</reference>
<dbReference type="Pfam" id="PF03401">
    <property type="entry name" value="TctC"/>
    <property type="match status" value="1"/>
</dbReference>
<evidence type="ECO:0000313" key="6">
    <source>
        <dbReference type="Proteomes" id="UP000438991"/>
    </source>
</evidence>
<dbReference type="CDD" id="cd13578">
    <property type="entry name" value="PBP2_Bug27"/>
    <property type="match status" value="1"/>
</dbReference>
<organism evidence="4 5">
    <name type="scientific">Rhodoplanes serenus</name>
    <dbReference type="NCBI Taxonomy" id="200615"/>
    <lineage>
        <taxon>Bacteria</taxon>
        <taxon>Pseudomonadati</taxon>
        <taxon>Pseudomonadota</taxon>
        <taxon>Alphaproteobacteria</taxon>
        <taxon>Hyphomicrobiales</taxon>
        <taxon>Nitrobacteraceae</taxon>
        <taxon>Rhodoplanes</taxon>
    </lineage>
</organism>
<comment type="caution">
    <text evidence="4">The sequence shown here is derived from an EMBL/GenBank/DDBJ whole genome shotgun (WGS) entry which is preliminary data.</text>
</comment>
<reference evidence="5" key="1">
    <citation type="submission" date="2018-10" db="EMBL/GenBank/DDBJ databases">
        <authorList>
            <person name="Peiro R."/>
            <person name="Begona"/>
            <person name="Cbmso G."/>
            <person name="Lopez M."/>
            <person name="Gonzalez S."/>
            <person name="Sacristan E."/>
            <person name="Castillo E."/>
        </authorList>
    </citation>
    <scope>NUCLEOTIDE SEQUENCE [LARGE SCALE GENOMIC DNA]</scope>
</reference>
<dbReference type="PANTHER" id="PTHR42928:SF5">
    <property type="entry name" value="BLR1237 PROTEIN"/>
    <property type="match status" value="1"/>
</dbReference>
<keyword evidence="2" id="KW-0732">Signal</keyword>